<dbReference type="Gene3D" id="3.40.50.300">
    <property type="entry name" value="P-loop containing nucleotide triphosphate hydrolases"/>
    <property type="match status" value="1"/>
</dbReference>
<evidence type="ECO:0000259" key="1">
    <source>
        <dbReference type="Pfam" id="PF00485"/>
    </source>
</evidence>
<reference evidence="2 3" key="1">
    <citation type="submission" date="2015-11" db="EMBL/GenBank/DDBJ databases">
        <authorList>
            <person name="Zhang Y."/>
            <person name="Guo Z."/>
        </authorList>
    </citation>
    <scope>NUCLEOTIDE SEQUENCE [LARGE SCALE GENOMIC DNA]</scope>
    <source>
        <strain evidence="2 3">KCTC 32221</strain>
    </source>
</reference>
<sequence>MVHQTDTETILVHSPPLSVKERIERFRHQEALPEYWAQDALRWFLPLSNDIADRCATSHFLCIGINGAQGTGKSTLAKLLVMLLKEQHQINAVAMSLDDFYYSHQERQHLARTVHPLLATRGVPGTHDVDLALDTVQRLRAGESVRLPRFDKATDDCVPRSDWQYSPAHTDVLILEGWCIGIPAQSSEQLPKPVNELEAVEDPDGHWRRYVNDSLAGRYQALFEQLNLLIMLQAPAFESIFDWRLLQEEKLRASLPPGETLRVMNASQIRRFIAHYERLTRHALRVLPARADVVFTLNNLHRVVAESASQ</sequence>
<dbReference type="STRING" id="1249552.PS2015_706"/>
<organism evidence="2 3">
    <name type="scientific">Pseudohongiella spirulinae</name>
    <dbReference type="NCBI Taxonomy" id="1249552"/>
    <lineage>
        <taxon>Bacteria</taxon>
        <taxon>Pseudomonadati</taxon>
        <taxon>Pseudomonadota</taxon>
        <taxon>Gammaproteobacteria</taxon>
        <taxon>Pseudomonadales</taxon>
        <taxon>Pseudohongiellaceae</taxon>
        <taxon>Pseudohongiella</taxon>
    </lineage>
</organism>
<dbReference type="EMBL" id="CP013189">
    <property type="protein sequence ID" value="ALO45385.1"/>
    <property type="molecule type" value="Genomic_DNA"/>
</dbReference>
<dbReference type="Proteomes" id="UP000065641">
    <property type="component" value="Chromosome"/>
</dbReference>
<proteinExistence type="predicted"/>
<dbReference type="KEGG" id="pspi:PS2015_706"/>
<keyword evidence="2" id="KW-0808">Transferase</keyword>
<dbReference type="PANTHER" id="PTHR10285">
    <property type="entry name" value="URIDINE KINASE"/>
    <property type="match status" value="1"/>
</dbReference>
<gene>
    <name evidence="2" type="ORF">PS2015_706</name>
</gene>
<feature type="domain" description="Phosphoribulokinase/uridine kinase" evidence="1">
    <location>
        <begin position="63"/>
        <end position="177"/>
    </location>
</feature>
<dbReference type="AlphaFoldDB" id="A0A0S2KAZ8"/>
<protein>
    <submittedName>
        <fullName evidence="2">Kinase</fullName>
    </submittedName>
</protein>
<dbReference type="GO" id="GO:0016301">
    <property type="term" value="F:kinase activity"/>
    <property type="evidence" value="ECO:0007669"/>
    <property type="project" value="UniProtKB-KW"/>
</dbReference>
<evidence type="ECO:0000313" key="3">
    <source>
        <dbReference type="Proteomes" id="UP000065641"/>
    </source>
</evidence>
<dbReference type="Pfam" id="PF00485">
    <property type="entry name" value="PRK"/>
    <property type="match status" value="1"/>
</dbReference>
<keyword evidence="3" id="KW-1185">Reference proteome</keyword>
<name>A0A0S2KAZ8_9GAMM</name>
<dbReference type="OrthoDB" id="455474at2"/>
<keyword evidence="2" id="KW-0418">Kinase</keyword>
<dbReference type="InterPro" id="IPR027417">
    <property type="entry name" value="P-loop_NTPase"/>
</dbReference>
<dbReference type="RefSeq" id="WP_058020929.1">
    <property type="nucleotide sequence ID" value="NZ_CP013189.1"/>
</dbReference>
<dbReference type="PATRIC" id="fig|1249552.3.peg.710"/>
<dbReference type="InterPro" id="IPR006083">
    <property type="entry name" value="PRK/URK"/>
</dbReference>
<evidence type="ECO:0000313" key="2">
    <source>
        <dbReference type="EMBL" id="ALO45385.1"/>
    </source>
</evidence>
<accession>A0A0S2KAZ8</accession>
<dbReference type="GO" id="GO:0005524">
    <property type="term" value="F:ATP binding"/>
    <property type="evidence" value="ECO:0007669"/>
    <property type="project" value="InterPro"/>
</dbReference>
<dbReference type="SUPFAM" id="SSF52540">
    <property type="entry name" value="P-loop containing nucleoside triphosphate hydrolases"/>
    <property type="match status" value="1"/>
</dbReference>